<reference evidence="2 3" key="1">
    <citation type="submission" date="2020-07" db="EMBL/GenBank/DDBJ databases">
        <title>Sequencing the genomes of 1000 actinobacteria strains.</title>
        <authorList>
            <person name="Klenk H.-P."/>
        </authorList>
    </citation>
    <scope>NUCLEOTIDE SEQUENCE [LARGE SCALE GENOMIC DNA]</scope>
    <source>
        <strain evidence="2 3">DSM 19970</strain>
    </source>
</reference>
<dbReference type="InterPro" id="IPR027485">
    <property type="entry name" value="AMMECR1_N"/>
</dbReference>
<dbReference type="Gene3D" id="3.30.1490.150">
    <property type="entry name" value="Hypothetical protein ph0010, domain 2"/>
    <property type="match status" value="1"/>
</dbReference>
<protein>
    <recommendedName>
        <fullName evidence="1">AMMECR1 domain-containing protein</fullName>
    </recommendedName>
</protein>
<evidence type="ECO:0000313" key="3">
    <source>
        <dbReference type="Proteomes" id="UP000547973"/>
    </source>
</evidence>
<dbReference type="NCBIfam" id="TIGR04335">
    <property type="entry name" value="AmmeMemoSam_A"/>
    <property type="match status" value="1"/>
</dbReference>
<sequence>MRNFDMPAPAPEAVLPPDAGKVLIPLAWAAIKEALGEESAYPRDRPEWLLAPGASFVTLMEGRALRGCIGSLEARQPLIDDVRTNAVAAAVRDPRFPPLDAMELEHVAIEVSVLSPPSPLDIDGFAGAYDALRPGVDGVILEVDTRHKATFLPQVWGELPHPADFLRHLWLKAGVEPGVWHAGTRLHTYTVKAWQERPAERASG</sequence>
<name>A0A7Y9Z9R5_9MICO</name>
<dbReference type="InterPro" id="IPR023473">
    <property type="entry name" value="AMMECR1"/>
</dbReference>
<dbReference type="SUPFAM" id="SSF143447">
    <property type="entry name" value="AMMECR1-like"/>
    <property type="match status" value="1"/>
</dbReference>
<comment type="caution">
    <text evidence="2">The sequence shown here is derived from an EMBL/GenBank/DDBJ whole genome shotgun (WGS) entry which is preliminary data.</text>
</comment>
<dbReference type="InterPro" id="IPR002733">
    <property type="entry name" value="AMMECR1_domain"/>
</dbReference>
<dbReference type="AlphaFoldDB" id="A0A7Y9Z9R5"/>
<dbReference type="InterPro" id="IPR027623">
    <property type="entry name" value="AmmeMemoSam_A"/>
</dbReference>
<dbReference type="InterPro" id="IPR036071">
    <property type="entry name" value="AMMECR1_dom_sf"/>
</dbReference>
<evidence type="ECO:0000313" key="2">
    <source>
        <dbReference type="EMBL" id="NYI41196.1"/>
    </source>
</evidence>
<dbReference type="NCBIfam" id="TIGR00296">
    <property type="entry name" value="TIGR00296 family protein"/>
    <property type="match status" value="1"/>
</dbReference>
<dbReference type="Proteomes" id="UP000547973">
    <property type="component" value="Unassembled WGS sequence"/>
</dbReference>
<dbReference type="PANTHER" id="PTHR13016">
    <property type="entry name" value="AMMECR1 HOMOLOG"/>
    <property type="match status" value="1"/>
</dbReference>
<dbReference type="PANTHER" id="PTHR13016:SF0">
    <property type="entry name" value="AMME SYNDROME CANDIDATE GENE 1 PROTEIN"/>
    <property type="match status" value="1"/>
</dbReference>
<evidence type="ECO:0000259" key="1">
    <source>
        <dbReference type="PROSITE" id="PS51112"/>
    </source>
</evidence>
<accession>A0A7Y9Z9R5</accession>
<gene>
    <name evidence="2" type="ORF">BKA03_001315</name>
</gene>
<proteinExistence type="predicted"/>
<dbReference type="Gene3D" id="3.30.700.20">
    <property type="entry name" value="Hypothetical protein ph0010, domain 1"/>
    <property type="match status" value="1"/>
</dbReference>
<organism evidence="2 3">
    <name type="scientific">Demequina lutea</name>
    <dbReference type="NCBI Taxonomy" id="431489"/>
    <lineage>
        <taxon>Bacteria</taxon>
        <taxon>Bacillati</taxon>
        <taxon>Actinomycetota</taxon>
        <taxon>Actinomycetes</taxon>
        <taxon>Micrococcales</taxon>
        <taxon>Demequinaceae</taxon>
        <taxon>Demequina</taxon>
    </lineage>
</organism>
<dbReference type="PROSITE" id="PS51112">
    <property type="entry name" value="AMMECR1"/>
    <property type="match status" value="1"/>
</dbReference>
<dbReference type="EMBL" id="JACBZO010000001">
    <property type="protein sequence ID" value="NYI41196.1"/>
    <property type="molecule type" value="Genomic_DNA"/>
</dbReference>
<keyword evidence="3" id="KW-1185">Reference proteome</keyword>
<dbReference type="RefSeq" id="WP_238579408.1">
    <property type="nucleotide sequence ID" value="NZ_BBRC01000005.1"/>
</dbReference>
<feature type="domain" description="AMMECR1" evidence="1">
    <location>
        <begin position="18"/>
        <end position="204"/>
    </location>
</feature>
<dbReference type="Pfam" id="PF01871">
    <property type="entry name" value="AMMECR1"/>
    <property type="match status" value="1"/>
</dbReference>